<organism evidence="1 2">
    <name type="scientific">Rasamsonia emersonii (strain ATCC 16479 / CBS 393.64 / IMI 116815)</name>
    <dbReference type="NCBI Taxonomy" id="1408163"/>
    <lineage>
        <taxon>Eukaryota</taxon>
        <taxon>Fungi</taxon>
        <taxon>Dikarya</taxon>
        <taxon>Ascomycota</taxon>
        <taxon>Pezizomycotina</taxon>
        <taxon>Eurotiomycetes</taxon>
        <taxon>Eurotiomycetidae</taxon>
        <taxon>Eurotiales</taxon>
        <taxon>Trichocomaceae</taxon>
        <taxon>Rasamsonia</taxon>
    </lineage>
</organism>
<reference evidence="1 2" key="1">
    <citation type="submission" date="2015-04" db="EMBL/GenBank/DDBJ databases">
        <authorList>
            <person name="Heijne W.H."/>
            <person name="Fedorova N.D."/>
            <person name="Nierman W.C."/>
            <person name="Vollebregt A.W."/>
            <person name="Zhao Z."/>
            <person name="Wu L."/>
            <person name="Kumar M."/>
            <person name="Stam H."/>
            <person name="van den Berg M.A."/>
            <person name="Pel H.J."/>
        </authorList>
    </citation>
    <scope>NUCLEOTIDE SEQUENCE [LARGE SCALE GENOMIC DNA]</scope>
    <source>
        <strain evidence="1 2">CBS 393.64</strain>
    </source>
</reference>
<gene>
    <name evidence="1" type="ORF">T310_5529</name>
</gene>
<dbReference type="AlphaFoldDB" id="A0A0F4YQB7"/>
<feature type="non-terminal residue" evidence="1">
    <location>
        <position position="1"/>
    </location>
</feature>
<comment type="caution">
    <text evidence="1">The sequence shown here is derived from an EMBL/GenBank/DDBJ whole genome shotgun (WGS) entry which is preliminary data.</text>
</comment>
<dbReference type="RefSeq" id="XP_013327061.1">
    <property type="nucleotide sequence ID" value="XM_013471607.1"/>
</dbReference>
<sequence>LYSDPEPGANDDLVVHLFLNLIMEMYQTHDLSLLELANEICNQIVWLQNHLTRIPAASETRKIYVALITSLTIHPPFCSPITWGLTRLSSFPYRHWWRLVK</sequence>
<evidence type="ECO:0000313" key="2">
    <source>
        <dbReference type="Proteomes" id="UP000053958"/>
    </source>
</evidence>
<accession>A0A0F4YQB7</accession>
<dbReference type="GeneID" id="25317873"/>
<keyword evidence="2" id="KW-1185">Reference proteome</keyword>
<dbReference type="EMBL" id="LASV01000257">
    <property type="protein sequence ID" value="KKA20449.1"/>
    <property type="molecule type" value="Genomic_DNA"/>
</dbReference>
<evidence type="ECO:0000313" key="1">
    <source>
        <dbReference type="EMBL" id="KKA20449.1"/>
    </source>
</evidence>
<name>A0A0F4YQB7_RASE3</name>
<protein>
    <submittedName>
        <fullName evidence="1">Uncharacterized protein</fullName>
    </submittedName>
</protein>
<proteinExistence type="predicted"/>
<dbReference type="Proteomes" id="UP000053958">
    <property type="component" value="Unassembled WGS sequence"/>
</dbReference>